<reference evidence="2" key="1">
    <citation type="journal article" date="2020" name="Stud. Mycol.">
        <title>101 Dothideomycetes genomes: a test case for predicting lifestyles and emergence of pathogens.</title>
        <authorList>
            <person name="Haridas S."/>
            <person name="Albert R."/>
            <person name="Binder M."/>
            <person name="Bloem J."/>
            <person name="Labutti K."/>
            <person name="Salamov A."/>
            <person name="Andreopoulos B."/>
            <person name="Baker S."/>
            <person name="Barry K."/>
            <person name="Bills G."/>
            <person name="Bluhm B."/>
            <person name="Cannon C."/>
            <person name="Castanera R."/>
            <person name="Culley D."/>
            <person name="Daum C."/>
            <person name="Ezra D."/>
            <person name="Gonzalez J."/>
            <person name="Henrissat B."/>
            <person name="Kuo A."/>
            <person name="Liang C."/>
            <person name="Lipzen A."/>
            <person name="Lutzoni F."/>
            <person name="Magnuson J."/>
            <person name="Mondo S."/>
            <person name="Nolan M."/>
            <person name="Ohm R."/>
            <person name="Pangilinan J."/>
            <person name="Park H.-J."/>
            <person name="Ramirez L."/>
            <person name="Alfaro M."/>
            <person name="Sun H."/>
            <person name="Tritt A."/>
            <person name="Yoshinaga Y."/>
            <person name="Zwiers L.-H."/>
            <person name="Turgeon B."/>
            <person name="Goodwin S."/>
            <person name="Spatafora J."/>
            <person name="Crous P."/>
            <person name="Grigoriev I."/>
        </authorList>
    </citation>
    <scope>NUCLEOTIDE SEQUENCE</scope>
    <source>
        <strain evidence="2">CBS 113818</strain>
    </source>
</reference>
<feature type="region of interest" description="Disordered" evidence="1">
    <location>
        <begin position="171"/>
        <end position="196"/>
    </location>
</feature>
<evidence type="ECO:0000313" key="3">
    <source>
        <dbReference type="Proteomes" id="UP000799424"/>
    </source>
</evidence>
<dbReference type="EMBL" id="MU006218">
    <property type="protein sequence ID" value="KAF2831382.1"/>
    <property type="molecule type" value="Genomic_DNA"/>
</dbReference>
<sequence length="196" mass="23233">MAYWGNKLATMSDQNPCCELHFLPQVDETEDEDEPAHTKAELYFPPVEEFWPDMSKVNMRLPCARYELDFGQYYGVKLAYLYKDPRSPEYRYLLWMKKTGIPQQNPALGLAIEEFETLYFPEPKDYRFTYGTYITKTFPEVPDSYVRRLKNWAELDVHPGLEDALEYWERVAPRPPPEKKKQKDSSKNGTKRKPTR</sequence>
<feature type="compositionally biased region" description="Basic and acidic residues" evidence="1">
    <location>
        <begin position="171"/>
        <end position="186"/>
    </location>
</feature>
<gene>
    <name evidence="2" type="ORF">CC86DRAFT_463280</name>
</gene>
<accession>A0A6A7ADQ2</accession>
<protein>
    <submittedName>
        <fullName evidence="2">Uncharacterized protein</fullName>
    </submittedName>
</protein>
<evidence type="ECO:0000256" key="1">
    <source>
        <dbReference type="SAM" id="MobiDB-lite"/>
    </source>
</evidence>
<name>A0A6A7ADQ2_9PLEO</name>
<dbReference type="Proteomes" id="UP000799424">
    <property type="component" value="Unassembled WGS sequence"/>
</dbReference>
<organism evidence="2 3">
    <name type="scientific">Ophiobolus disseminans</name>
    <dbReference type="NCBI Taxonomy" id="1469910"/>
    <lineage>
        <taxon>Eukaryota</taxon>
        <taxon>Fungi</taxon>
        <taxon>Dikarya</taxon>
        <taxon>Ascomycota</taxon>
        <taxon>Pezizomycotina</taxon>
        <taxon>Dothideomycetes</taxon>
        <taxon>Pleosporomycetidae</taxon>
        <taxon>Pleosporales</taxon>
        <taxon>Pleosporineae</taxon>
        <taxon>Phaeosphaeriaceae</taxon>
        <taxon>Ophiobolus</taxon>
    </lineage>
</organism>
<evidence type="ECO:0000313" key="2">
    <source>
        <dbReference type="EMBL" id="KAF2831382.1"/>
    </source>
</evidence>
<keyword evidence="3" id="KW-1185">Reference proteome</keyword>
<proteinExistence type="predicted"/>
<dbReference type="AlphaFoldDB" id="A0A6A7ADQ2"/>